<keyword evidence="3 7" id="KW-0479">Metal-binding</keyword>
<name>A0A1G8IV14_9ACTN</name>
<dbReference type="PANTHER" id="PTHR46696:SF1">
    <property type="entry name" value="CYTOCHROME P450 YJIB-RELATED"/>
    <property type="match status" value="1"/>
</dbReference>
<dbReference type="PRINTS" id="PR00359">
    <property type="entry name" value="BP450"/>
</dbReference>
<keyword evidence="6 7" id="KW-0503">Monooxygenase</keyword>
<dbReference type="CDD" id="cd11029">
    <property type="entry name" value="CYP107-like"/>
    <property type="match status" value="1"/>
</dbReference>
<evidence type="ECO:0000256" key="3">
    <source>
        <dbReference type="ARBA" id="ARBA00022723"/>
    </source>
</evidence>
<dbReference type="GO" id="GO:0020037">
    <property type="term" value="F:heme binding"/>
    <property type="evidence" value="ECO:0007669"/>
    <property type="project" value="InterPro"/>
</dbReference>
<keyword evidence="5 7" id="KW-0408">Iron</keyword>
<evidence type="ECO:0000256" key="1">
    <source>
        <dbReference type="ARBA" id="ARBA00010617"/>
    </source>
</evidence>
<organism evidence="9 10">
    <name type="scientific">Sinosporangium album</name>
    <dbReference type="NCBI Taxonomy" id="504805"/>
    <lineage>
        <taxon>Bacteria</taxon>
        <taxon>Bacillati</taxon>
        <taxon>Actinomycetota</taxon>
        <taxon>Actinomycetes</taxon>
        <taxon>Streptosporangiales</taxon>
        <taxon>Streptosporangiaceae</taxon>
        <taxon>Sinosporangium</taxon>
    </lineage>
</organism>
<dbReference type="InterPro" id="IPR017972">
    <property type="entry name" value="Cyt_P450_CS"/>
</dbReference>
<evidence type="ECO:0000313" key="10">
    <source>
        <dbReference type="Proteomes" id="UP000198923"/>
    </source>
</evidence>
<dbReference type="GO" id="GO:0004497">
    <property type="term" value="F:monooxygenase activity"/>
    <property type="evidence" value="ECO:0007669"/>
    <property type="project" value="UniProtKB-KW"/>
</dbReference>
<dbReference type="AlphaFoldDB" id="A0A1G8IV14"/>
<dbReference type="GO" id="GO:0016705">
    <property type="term" value="F:oxidoreductase activity, acting on paired donors, with incorporation or reduction of molecular oxygen"/>
    <property type="evidence" value="ECO:0007669"/>
    <property type="project" value="InterPro"/>
</dbReference>
<dbReference type="SUPFAM" id="SSF48264">
    <property type="entry name" value="Cytochrome P450"/>
    <property type="match status" value="1"/>
</dbReference>
<dbReference type="Proteomes" id="UP000198923">
    <property type="component" value="Unassembled WGS sequence"/>
</dbReference>
<gene>
    <name evidence="9" type="ORF">SAMN05421505_13911</name>
</gene>
<dbReference type="PANTHER" id="PTHR46696">
    <property type="entry name" value="P450, PUTATIVE (EUROFUNG)-RELATED"/>
    <property type="match status" value="1"/>
</dbReference>
<dbReference type="GO" id="GO:0005506">
    <property type="term" value="F:iron ion binding"/>
    <property type="evidence" value="ECO:0007669"/>
    <property type="project" value="InterPro"/>
</dbReference>
<dbReference type="InterPro" id="IPR002397">
    <property type="entry name" value="Cyt_P450_B"/>
</dbReference>
<protein>
    <submittedName>
        <fullName evidence="9">Cytochrome P450</fullName>
    </submittedName>
</protein>
<dbReference type="InterPro" id="IPR036396">
    <property type="entry name" value="Cyt_P450_sf"/>
</dbReference>
<evidence type="ECO:0000256" key="7">
    <source>
        <dbReference type="RuleBase" id="RU000461"/>
    </source>
</evidence>
<proteinExistence type="inferred from homology"/>
<evidence type="ECO:0000256" key="4">
    <source>
        <dbReference type="ARBA" id="ARBA00023002"/>
    </source>
</evidence>
<dbReference type="InterPro" id="IPR001128">
    <property type="entry name" value="Cyt_P450"/>
</dbReference>
<sequence length="478" mass="52786">MLPREAVESTGVAGRTRGRLGEATSTARVHLLLLPLRRRGEETQMSVPSSPVPVPVPDSVREELSSPEFQADPYPVYGRLRAEAPVHRVETPIGVDTWMVTRYEDARAVLNDPRFTKDPRKAPDIMRKFGVPEGEGLIQRSMLNADPPDHTRLRGLVTKAFTRRRMEALRPRIQRITDDLLDGIASGEEVDFIGAFAFPLPVTVISELLGVPAERMDDFRRWSAGIITPPFSEEAKRVRQEGVEELPRYFGELVEERRAQVDPSVPPGSQPDLVRALIAAYDQEGSLDHHELIGMLTLILVAGHETTVNLIGNGMLALLRNPEQLALLRERPDLLPGAVEEVLRYDGPVERATMRIALADVEIGGLTVPKGALVTVVIGAAGRDPGRFPDADVFDITREDNPHVAFGHGIHHCLGAPLARLEGQIALGTVLRRFPVIELVKPDEEPPRRFTVGNIVRGVQALHLRMHANEADPSQRQG</sequence>
<reference evidence="9 10" key="1">
    <citation type="submission" date="2016-10" db="EMBL/GenBank/DDBJ databases">
        <authorList>
            <person name="de Groot N.N."/>
        </authorList>
    </citation>
    <scope>NUCLEOTIDE SEQUENCE [LARGE SCALE GENOMIC DNA]</scope>
    <source>
        <strain evidence="9 10">CPCC 201354</strain>
    </source>
</reference>
<evidence type="ECO:0000256" key="5">
    <source>
        <dbReference type="ARBA" id="ARBA00023004"/>
    </source>
</evidence>
<dbReference type="STRING" id="504805.SAMN05421505_13911"/>
<accession>A0A1G8IV14</accession>
<evidence type="ECO:0000313" key="9">
    <source>
        <dbReference type="EMBL" id="SDI22310.1"/>
    </source>
</evidence>
<dbReference type="PROSITE" id="PS00086">
    <property type="entry name" value="CYTOCHROME_P450"/>
    <property type="match status" value="1"/>
</dbReference>
<dbReference type="FunFam" id="1.10.630.10:FF:000018">
    <property type="entry name" value="Cytochrome P450 monooxygenase"/>
    <property type="match status" value="1"/>
</dbReference>
<feature type="region of interest" description="Disordered" evidence="8">
    <location>
        <begin position="40"/>
        <end position="60"/>
    </location>
</feature>
<evidence type="ECO:0000256" key="2">
    <source>
        <dbReference type="ARBA" id="ARBA00022617"/>
    </source>
</evidence>
<evidence type="ECO:0000256" key="6">
    <source>
        <dbReference type="ARBA" id="ARBA00023033"/>
    </source>
</evidence>
<dbReference type="Gene3D" id="1.10.630.10">
    <property type="entry name" value="Cytochrome P450"/>
    <property type="match status" value="1"/>
</dbReference>
<dbReference type="RefSeq" id="WP_245691443.1">
    <property type="nucleotide sequence ID" value="NZ_FNCN01000039.1"/>
</dbReference>
<keyword evidence="2 7" id="KW-0349">Heme</keyword>
<feature type="region of interest" description="Disordered" evidence="8">
    <location>
        <begin position="1"/>
        <end position="21"/>
    </location>
</feature>
<comment type="similarity">
    <text evidence="1 7">Belongs to the cytochrome P450 family.</text>
</comment>
<dbReference type="EMBL" id="FNCN01000039">
    <property type="protein sequence ID" value="SDI22310.1"/>
    <property type="molecule type" value="Genomic_DNA"/>
</dbReference>
<keyword evidence="10" id="KW-1185">Reference proteome</keyword>
<dbReference type="Pfam" id="PF00067">
    <property type="entry name" value="p450"/>
    <property type="match status" value="1"/>
</dbReference>
<keyword evidence="4 7" id="KW-0560">Oxidoreductase</keyword>
<evidence type="ECO:0000256" key="8">
    <source>
        <dbReference type="SAM" id="MobiDB-lite"/>
    </source>
</evidence>